<keyword evidence="6" id="KW-0333">Golgi apparatus</keyword>
<keyword evidence="5" id="KW-0653">Protein transport</keyword>
<evidence type="ECO:0000256" key="6">
    <source>
        <dbReference type="ARBA" id="ARBA00023034"/>
    </source>
</evidence>
<reference evidence="10 11" key="1">
    <citation type="journal article" date="2008" name="Nature">
        <title>The genome of Laccaria bicolor provides insights into mycorrhizal symbiosis.</title>
        <authorList>
            <person name="Martin F."/>
            <person name="Aerts A."/>
            <person name="Ahren D."/>
            <person name="Brun A."/>
            <person name="Danchin E.G.J."/>
            <person name="Duchaussoy F."/>
            <person name="Gibon J."/>
            <person name="Kohler A."/>
            <person name="Lindquist E."/>
            <person name="Pereda V."/>
            <person name="Salamov A."/>
            <person name="Shapiro H.J."/>
            <person name="Wuyts J."/>
            <person name="Blaudez D."/>
            <person name="Buee M."/>
            <person name="Brokstein P."/>
            <person name="Canbaeck B."/>
            <person name="Cohen D."/>
            <person name="Courty P.E."/>
            <person name="Coutinho P.M."/>
            <person name="Delaruelle C."/>
            <person name="Detter J.C."/>
            <person name="Deveau A."/>
            <person name="DiFazio S."/>
            <person name="Duplessis S."/>
            <person name="Fraissinet-Tachet L."/>
            <person name="Lucic E."/>
            <person name="Frey-Klett P."/>
            <person name="Fourrey C."/>
            <person name="Feussner I."/>
            <person name="Gay G."/>
            <person name="Grimwood J."/>
            <person name="Hoegger P.J."/>
            <person name="Jain P."/>
            <person name="Kilaru S."/>
            <person name="Labbe J."/>
            <person name="Lin Y.C."/>
            <person name="Legue V."/>
            <person name="Le Tacon F."/>
            <person name="Marmeisse R."/>
            <person name="Melayah D."/>
            <person name="Montanini B."/>
            <person name="Muratet M."/>
            <person name="Nehls U."/>
            <person name="Niculita-Hirzel H."/>
            <person name="Oudot-Le Secq M.P."/>
            <person name="Peter M."/>
            <person name="Quesneville H."/>
            <person name="Rajashekar B."/>
            <person name="Reich M."/>
            <person name="Rouhier N."/>
            <person name="Schmutz J."/>
            <person name="Yin T."/>
            <person name="Chalot M."/>
            <person name="Henrissat B."/>
            <person name="Kuees U."/>
            <person name="Lucas S."/>
            <person name="Van de Peer Y."/>
            <person name="Podila G.K."/>
            <person name="Polle A."/>
            <person name="Pukkila P.J."/>
            <person name="Richardson P.M."/>
            <person name="Rouze P."/>
            <person name="Sanders I.R."/>
            <person name="Stajich J.E."/>
            <person name="Tunlid A."/>
            <person name="Tuskan G."/>
            <person name="Grigoriev I.V."/>
        </authorList>
    </citation>
    <scope>NUCLEOTIDE SEQUENCE [LARGE SCALE GENOMIC DNA]</scope>
    <source>
        <strain evidence="11">S238N-H82 / ATCC MYA-4686</strain>
    </source>
</reference>
<dbReference type="GO" id="GO:0017119">
    <property type="term" value="C:Golgi transport complex"/>
    <property type="evidence" value="ECO:0007669"/>
    <property type="project" value="InterPro"/>
</dbReference>
<gene>
    <name evidence="10" type="ORF">LACBIDRAFT_227995</name>
</gene>
<dbReference type="EMBL" id="DS547091">
    <property type="protein sequence ID" value="EDR15937.1"/>
    <property type="molecule type" value="Genomic_DNA"/>
</dbReference>
<dbReference type="GO" id="GO:0000139">
    <property type="term" value="C:Golgi membrane"/>
    <property type="evidence" value="ECO:0007669"/>
    <property type="project" value="UniProtKB-SubCell"/>
</dbReference>
<evidence type="ECO:0000256" key="4">
    <source>
        <dbReference type="ARBA" id="ARBA00022448"/>
    </source>
</evidence>
<dbReference type="Proteomes" id="UP000001194">
    <property type="component" value="Unassembled WGS sequence"/>
</dbReference>
<dbReference type="GeneID" id="6069919"/>
<evidence type="ECO:0000256" key="7">
    <source>
        <dbReference type="ARBA" id="ARBA00023136"/>
    </source>
</evidence>
<dbReference type="PANTHER" id="PTHR21311:SF0">
    <property type="entry name" value="CONSERVED OLIGOMERIC GOLGI COMPLEX SUBUNIT 8"/>
    <property type="match status" value="1"/>
</dbReference>
<sequence>MQSPIPVSTTTDTSSLADVLASSSKTPPASLTTPLSQEYLSRLTTLPLTDLLVEPTALQTQSHHLTSSITSLTHTSYPTFLSLHRTTTALTTSLDSLSSSLDALLNTSLPALEETAAGWKERTDAVLKERGKAKVVLEQHEKIRELLEIPLLIDACVRNGYFSEALSLASHAKAPGSSSDKSLILRSILSEVHHSVLQMLLSLIATLYEPNRKLPALWKAVNFLRKMDAFTPQSPFASPSSGNDINRLTKDGELEEREKEDLARYLKKYIDIWREGVYDIITQYSTIFLERSSSSNLNSQHLATTYASRALTTHLLLMLSPSLPLLSLSLLPSLLTQLTYCSTAFARVGLDFRGILSLLFGHAVTEVVGHDLRTAGDNTTRTLSPNDRDRTTPIPPSKWLITPSLLSSPPAPSLPSGPPHIPPQVLTSYPPLAEHTNAILGVLNSLRLLAPQSILPELLSSLDDVLTEGGDVLMKYIKSLCSSYRGTGSDDQETRREQEKKAARAAGEMYFAVFVPFLRRALVEGVYGGKVEDLDGELGGKVAGVVKRWEDWVQEEREQGNT</sequence>
<evidence type="ECO:0000313" key="11">
    <source>
        <dbReference type="Proteomes" id="UP000001194"/>
    </source>
</evidence>
<proteinExistence type="inferred from homology"/>
<dbReference type="HOGENOM" id="CLU_017968_2_0_1"/>
<dbReference type="STRING" id="486041.B0CNJ2"/>
<dbReference type="OrthoDB" id="1661054at2759"/>
<dbReference type="Pfam" id="PF04124">
    <property type="entry name" value="Dor1"/>
    <property type="match status" value="1"/>
</dbReference>
<organism evidence="11">
    <name type="scientific">Laccaria bicolor (strain S238N-H82 / ATCC MYA-4686)</name>
    <name type="common">Bicoloured deceiver</name>
    <name type="synonym">Laccaria laccata var. bicolor</name>
    <dbReference type="NCBI Taxonomy" id="486041"/>
    <lineage>
        <taxon>Eukaryota</taxon>
        <taxon>Fungi</taxon>
        <taxon>Dikarya</taxon>
        <taxon>Basidiomycota</taxon>
        <taxon>Agaricomycotina</taxon>
        <taxon>Agaricomycetes</taxon>
        <taxon>Agaricomycetidae</taxon>
        <taxon>Agaricales</taxon>
        <taxon>Agaricineae</taxon>
        <taxon>Hydnangiaceae</taxon>
        <taxon>Laccaria</taxon>
    </lineage>
</organism>
<feature type="region of interest" description="Disordered" evidence="9">
    <location>
        <begin position="375"/>
        <end position="394"/>
    </location>
</feature>
<keyword evidence="11" id="KW-1185">Reference proteome</keyword>
<dbReference type="KEGG" id="lbc:LACBIDRAFT_227995"/>
<protein>
    <recommendedName>
        <fullName evidence="3">Conserved oligomeric Golgi complex subunit 8</fullName>
    </recommendedName>
    <alternativeName>
        <fullName evidence="8">Component of oligomeric Golgi complex 8</fullName>
    </alternativeName>
</protein>
<dbReference type="InParanoid" id="B0CNJ2"/>
<evidence type="ECO:0000256" key="2">
    <source>
        <dbReference type="ARBA" id="ARBA00006419"/>
    </source>
</evidence>
<keyword evidence="4" id="KW-0813">Transport</keyword>
<keyword evidence="7" id="KW-0472">Membrane</keyword>
<name>B0CNJ2_LACBS</name>
<accession>B0CNJ2</accession>
<dbReference type="SUPFAM" id="SSF74788">
    <property type="entry name" value="Cullin repeat-like"/>
    <property type="match status" value="1"/>
</dbReference>
<feature type="compositionally biased region" description="Polar residues" evidence="9">
    <location>
        <begin position="376"/>
        <end position="385"/>
    </location>
</feature>
<dbReference type="GO" id="GO:0006891">
    <property type="term" value="P:intra-Golgi vesicle-mediated transport"/>
    <property type="evidence" value="ECO:0007669"/>
    <property type="project" value="TreeGrafter"/>
</dbReference>
<evidence type="ECO:0000256" key="3">
    <source>
        <dbReference type="ARBA" id="ARBA00020983"/>
    </source>
</evidence>
<dbReference type="InterPro" id="IPR016159">
    <property type="entry name" value="Cullin_repeat-like_dom_sf"/>
</dbReference>
<comment type="subcellular location">
    <subcellularLocation>
        <location evidence="1">Golgi apparatus membrane</location>
        <topology evidence="1">Peripheral membrane protein</topology>
    </subcellularLocation>
</comment>
<evidence type="ECO:0000313" key="10">
    <source>
        <dbReference type="EMBL" id="EDR15937.1"/>
    </source>
</evidence>
<evidence type="ECO:0000256" key="8">
    <source>
        <dbReference type="ARBA" id="ARBA00031347"/>
    </source>
</evidence>
<evidence type="ECO:0000256" key="9">
    <source>
        <dbReference type="SAM" id="MobiDB-lite"/>
    </source>
</evidence>
<dbReference type="FunCoup" id="B0CNJ2">
    <property type="interactions" value="48"/>
</dbReference>
<comment type="similarity">
    <text evidence="2">Belongs to the COG8 family.</text>
</comment>
<dbReference type="RefSeq" id="XP_001874145.1">
    <property type="nucleotide sequence ID" value="XM_001874110.1"/>
</dbReference>
<dbReference type="PANTHER" id="PTHR21311">
    <property type="entry name" value="CONSERVED OLIGOMERIC GOLGI COMPLEX COMPONENT 8"/>
    <property type="match status" value="1"/>
</dbReference>
<dbReference type="AlphaFoldDB" id="B0CNJ2"/>
<evidence type="ECO:0000256" key="1">
    <source>
        <dbReference type="ARBA" id="ARBA00004395"/>
    </source>
</evidence>
<dbReference type="InterPro" id="IPR007255">
    <property type="entry name" value="COG8"/>
</dbReference>
<dbReference type="GO" id="GO:0015031">
    <property type="term" value="P:protein transport"/>
    <property type="evidence" value="ECO:0007669"/>
    <property type="project" value="UniProtKB-KW"/>
</dbReference>
<evidence type="ECO:0000256" key="5">
    <source>
        <dbReference type="ARBA" id="ARBA00022927"/>
    </source>
</evidence>